<keyword evidence="2" id="KW-1185">Reference proteome</keyword>
<proteinExistence type="predicted"/>
<dbReference type="AlphaFoldDB" id="A0A7W9MZ98"/>
<dbReference type="Gene3D" id="3.40.50.1820">
    <property type="entry name" value="alpha/beta hydrolase"/>
    <property type="match status" value="1"/>
</dbReference>
<sequence length="219" mass="23966">MDDLAGELVTESFEYDGGRQVTVYVPADPPEAVVFAGDGQLISQWGGRLEAAEVPPTMIVGAHRTDAKDEMARIKEYSPSFDEELFAAHEKFFVEDVRRWVTRRFGVALPAERTAVCGVSASGELSLAMGIRHPDIYGAVFCASPGGGYQPPTELPSPLPRTYLVAGTLEPWFQENAARWADALRDAGADVVMTERVGDHGDPFWAEEFPLMVRWAFGG</sequence>
<dbReference type="InterPro" id="IPR050583">
    <property type="entry name" value="Mycobacterial_A85_antigen"/>
</dbReference>
<dbReference type="InterPro" id="IPR029058">
    <property type="entry name" value="AB_hydrolase_fold"/>
</dbReference>
<gene>
    <name evidence="1" type="ORF">HDA39_007979</name>
</gene>
<evidence type="ECO:0000313" key="1">
    <source>
        <dbReference type="EMBL" id="MBB5841245.1"/>
    </source>
</evidence>
<dbReference type="PANTHER" id="PTHR48098">
    <property type="entry name" value="ENTEROCHELIN ESTERASE-RELATED"/>
    <property type="match status" value="1"/>
</dbReference>
<dbReference type="EMBL" id="JACHMY010000001">
    <property type="protein sequence ID" value="MBB5841245.1"/>
    <property type="molecule type" value="Genomic_DNA"/>
</dbReference>
<dbReference type="RefSeq" id="WP_184804294.1">
    <property type="nucleotide sequence ID" value="NZ_JACHMY010000001.1"/>
</dbReference>
<dbReference type="Pfam" id="PF00756">
    <property type="entry name" value="Esterase"/>
    <property type="match status" value="1"/>
</dbReference>
<dbReference type="SUPFAM" id="SSF53474">
    <property type="entry name" value="alpha/beta-Hydrolases"/>
    <property type="match status" value="1"/>
</dbReference>
<organism evidence="1 2">
    <name type="scientific">Kribbella italica</name>
    <dbReference type="NCBI Taxonomy" id="1540520"/>
    <lineage>
        <taxon>Bacteria</taxon>
        <taxon>Bacillati</taxon>
        <taxon>Actinomycetota</taxon>
        <taxon>Actinomycetes</taxon>
        <taxon>Propionibacteriales</taxon>
        <taxon>Kribbellaceae</taxon>
        <taxon>Kribbella</taxon>
    </lineage>
</organism>
<dbReference type="InterPro" id="IPR000801">
    <property type="entry name" value="Esterase-like"/>
</dbReference>
<dbReference type="PANTHER" id="PTHR48098:SF6">
    <property type="entry name" value="FERRI-BACILLIBACTIN ESTERASE BESA"/>
    <property type="match status" value="1"/>
</dbReference>
<name>A0A7W9MZ98_9ACTN</name>
<comment type="caution">
    <text evidence="1">The sequence shown here is derived from an EMBL/GenBank/DDBJ whole genome shotgun (WGS) entry which is preliminary data.</text>
</comment>
<protein>
    <submittedName>
        <fullName evidence="1">Enterochelin esterase-like enzyme</fullName>
    </submittedName>
</protein>
<dbReference type="Proteomes" id="UP000549971">
    <property type="component" value="Unassembled WGS sequence"/>
</dbReference>
<evidence type="ECO:0000313" key="2">
    <source>
        <dbReference type="Proteomes" id="UP000549971"/>
    </source>
</evidence>
<accession>A0A7W9MZ98</accession>
<reference evidence="1 2" key="1">
    <citation type="submission" date="2020-08" db="EMBL/GenBank/DDBJ databases">
        <title>Sequencing the genomes of 1000 actinobacteria strains.</title>
        <authorList>
            <person name="Klenk H.-P."/>
        </authorList>
    </citation>
    <scope>NUCLEOTIDE SEQUENCE [LARGE SCALE GENOMIC DNA]</scope>
    <source>
        <strain evidence="1 2">DSM 28967</strain>
    </source>
</reference>